<organism evidence="2 3">
    <name type="scientific">Clostridium bovifaecis</name>
    <dbReference type="NCBI Taxonomy" id="2184719"/>
    <lineage>
        <taxon>Bacteria</taxon>
        <taxon>Bacillati</taxon>
        <taxon>Bacillota</taxon>
        <taxon>Clostridia</taxon>
        <taxon>Eubacteriales</taxon>
        <taxon>Clostridiaceae</taxon>
        <taxon>Clostridium</taxon>
    </lineage>
</organism>
<dbReference type="PROSITE" id="PS51257">
    <property type="entry name" value="PROKAR_LIPOPROTEIN"/>
    <property type="match status" value="1"/>
</dbReference>
<reference evidence="2 3" key="1">
    <citation type="submission" date="2019-12" db="EMBL/GenBank/DDBJ databases">
        <title>Genome sequenceing of Clostridium bovifaecis.</title>
        <authorList>
            <person name="Yao Y."/>
        </authorList>
    </citation>
    <scope>NUCLEOTIDE SEQUENCE [LARGE SCALE GENOMIC DNA]</scope>
    <source>
        <strain evidence="2 3">BXX</strain>
    </source>
</reference>
<dbReference type="SUPFAM" id="SSF50998">
    <property type="entry name" value="Quinoprotein alcohol dehydrogenase-like"/>
    <property type="match status" value="2"/>
</dbReference>
<evidence type="ECO:0000313" key="3">
    <source>
        <dbReference type="Proteomes" id="UP000422764"/>
    </source>
</evidence>
<proteinExistence type="predicted"/>
<evidence type="ECO:0000313" key="2">
    <source>
        <dbReference type="EMBL" id="QGU96241.1"/>
    </source>
</evidence>
<feature type="domain" description="Pyrrolo-quinoline quinone repeat" evidence="1">
    <location>
        <begin position="480"/>
        <end position="570"/>
    </location>
</feature>
<dbReference type="InterPro" id="IPR011047">
    <property type="entry name" value="Quinoprotein_ADH-like_sf"/>
</dbReference>
<keyword evidence="3" id="KW-1185">Reference proteome</keyword>
<dbReference type="Gene3D" id="2.130.10.10">
    <property type="entry name" value="YVTN repeat-like/Quinoprotein amine dehydrogenase"/>
    <property type="match status" value="1"/>
</dbReference>
<evidence type="ECO:0000259" key="1">
    <source>
        <dbReference type="Pfam" id="PF13360"/>
    </source>
</evidence>
<accession>A0A6I6F166</accession>
<protein>
    <submittedName>
        <fullName evidence="2">PQQ-binding-like beta-propeller repeat protein</fullName>
    </submittedName>
</protein>
<dbReference type="InterPro" id="IPR015943">
    <property type="entry name" value="WD40/YVTN_repeat-like_dom_sf"/>
</dbReference>
<dbReference type="PANTHER" id="PTHR34512">
    <property type="entry name" value="CELL SURFACE PROTEIN"/>
    <property type="match status" value="1"/>
</dbReference>
<gene>
    <name evidence="2" type="ORF">GOM49_15085</name>
</gene>
<dbReference type="Proteomes" id="UP000422764">
    <property type="component" value="Chromosome"/>
</dbReference>
<dbReference type="AlphaFoldDB" id="A0A6I6F166"/>
<dbReference type="EMBL" id="CP046522">
    <property type="protein sequence ID" value="QGU96241.1"/>
    <property type="molecule type" value="Genomic_DNA"/>
</dbReference>
<name>A0A6I6F166_9CLOT</name>
<dbReference type="PANTHER" id="PTHR34512:SF30">
    <property type="entry name" value="OUTER MEMBRANE PROTEIN ASSEMBLY FACTOR BAMB"/>
    <property type="match status" value="1"/>
</dbReference>
<dbReference type="InterPro" id="IPR002372">
    <property type="entry name" value="PQQ_rpt_dom"/>
</dbReference>
<sequence length="572" mass="64159">MRKEEKKMNLPKKFNKTAPLIIIGSILLSGCSYSSISKSQRALRYASVIGEVRKEKTVEKLNNKEKTKVEKASAKKEVPLRNNDPILINAAEPKNITYSLFLNDKEVKEYNAKDFPLFSDKYSDIEGVLTFRGNNLRNSPSFGIVNVKQNELKEGWSRDTSTSSWGGGAGWTGQPSIIKWQEDVKQIMNIKEEYRNKKDFVEVVYASLDGKVYFLDLETGKSTREAINIHNPIKGSVSLDPRGYPLLYVGQGIPESGKIGYRIFSLLDGKELYFINGIDPIAFRGWGAFDSAPVIDKEKDRMLLCGENGLFYNIKLNTKFDKKKKKITINPQVLKYRYKIQENSYQGIENSIAIHKNLGYFADNGGIIQCLNLQNMKPVWIFDNKDDTDATITIEVEGGTPYIYTANEVDKQGDKGKAYLRKIHGITGKLIFEKSYDAMSLLGEHPVNGGVLATSIIGKKGIKNLVIFNVARYKKFNSGLMVALDKRTGEEVWRLEMPNYCWSSPVDVYNEEGKGYILQGDSIGNLYLIEGKTGKILNNINLGTNIESSPAVFNSALVVATRGGKIFRVSIS</sequence>
<dbReference type="Pfam" id="PF13360">
    <property type="entry name" value="PQQ_2"/>
    <property type="match status" value="1"/>
</dbReference>